<proteinExistence type="inferred from homology"/>
<dbReference type="Pfam" id="PF01337">
    <property type="entry name" value="Barstar"/>
    <property type="match status" value="1"/>
</dbReference>
<reference evidence="4" key="1">
    <citation type="submission" date="2016-01" db="EMBL/GenBank/DDBJ databases">
        <title>Draft genome of Chromobacterium sp. F49.</title>
        <authorList>
            <person name="Hong K.W."/>
        </authorList>
    </citation>
    <scope>NUCLEOTIDE SEQUENCE [LARGE SCALE GENOMIC DNA]</scope>
    <source>
        <strain evidence="4">M63</strain>
    </source>
</reference>
<dbReference type="EMBL" id="LQRA01000091">
    <property type="protein sequence ID" value="KZE73457.1"/>
    <property type="molecule type" value="Genomic_DNA"/>
</dbReference>
<dbReference type="STRING" id="1007103.GCA_000213315_06570"/>
<keyword evidence="4" id="KW-1185">Reference proteome</keyword>
<protein>
    <recommendedName>
        <fullName evidence="2">Barstar (barnase inhibitor) domain-containing protein</fullName>
    </recommendedName>
</protein>
<name>A0A163UKM8_9BACL</name>
<gene>
    <name evidence="3" type="ORF">AV654_32080</name>
</gene>
<comment type="caution">
    <text evidence="3">The sequence shown here is derived from an EMBL/GenBank/DDBJ whole genome shotgun (WGS) entry which is preliminary data.</text>
</comment>
<evidence type="ECO:0000313" key="4">
    <source>
        <dbReference type="Proteomes" id="UP000076563"/>
    </source>
</evidence>
<dbReference type="InterPro" id="IPR035905">
    <property type="entry name" value="Barstar-like_sf"/>
</dbReference>
<evidence type="ECO:0000256" key="1">
    <source>
        <dbReference type="ARBA" id="ARBA00006845"/>
    </source>
</evidence>
<comment type="similarity">
    <text evidence="1">Belongs to the barstar family.</text>
</comment>
<dbReference type="SUPFAM" id="SSF52038">
    <property type="entry name" value="Barstar-related"/>
    <property type="match status" value="1"/>
</dbReference>
<evidence type="ECO:0000259" key="2">
    <source>
        <dbReference type="Pfam" id="PF01337"/>
    </source>
</evidence>
<evidence type="ECO:0000313" key="3">
    <source>
        <dbReference type="EMBL" id="KZE73457.1"/>
    </source>
</evidence>
<dbReference type="RefSeq" id="WP_063186871.1">
    <property type="nucleotide sequence ID" value="NZ_LQRA01000091.1"/>
</dbReference>
<dbReference type="InterPro" id="IPR000468">
    <property type="entry name" value="Barstar"/>
</dbReference>
<sequence>MKIITIDGVEFVSNDAVHNILRNKLVKKEYLKHTYWGNNLDSMWEFFVDFLEIPFTIQWKNYDTAVKNLGTYAEKILDIFLELEQKKPGFKIIIIPDT</sequence>
<feature type="domain" description="Barstar (barnase inhibitor)" evidence="2">
    <location>
        <begin position="1"/>
        <end position="86"/>
    </location>
</feature>
<dbReference type="Gene3D" id="3.30.370.10">
    <property type="entry name" value="Barstar-like"/>
    <property type="match status" value="1"/>
</dbReference>
<accession>A0A163UKM8</accession>
<dbReference type="Proteomes" id="UP000076563">
    <property type="component" value="Unassembled WGS sequence"/>
</dbReference>
<organism evidence="3 4">
    <name type="scientific">Paenibacillus elgii</name>
    <dbReference type="NCBI Taxonomy" id="189691"/>
    <lineage>
        <taxon>Bacteria</taxon>
        <taxon>Bacillati</taxon>
        <taxon>Bacillota</taxon>
        <taxon>Bacilli</taxon>
        <taxon>Bacillales</taxon>
        <taxon>Paenibacillaceae</taxon>
        <taxon>Paenibacillus</taxon>
    </lineage>
</organism>
<dbReference type="AlphaFoldDB" id="A0A163UKM8"/>